<dbReference type="Proteomes" id="UP000321807">
    <property type="component" value="Chromosome"/>
</dbReference>
<dbReference type="AlphaFoldDB" id="A0A5B9E2D9"/>
<feature type="compositionally biased region" description="Basic and acidic residues" evidence="1">
    <location>
        <begin position="11"/>
        <end position="25"/>
    </location>
</feature>
<evidence type="ECO:0000256" key="1">
    <source>
        <dbReference type="SAM" id="MobiDB-lite"/>
    </source>
</evidence>
<evidence type="ECO:0000313" key="3">
    <source>
        <dbReference type="Proteomes" id="UP000321807"/>
    </source>
</evidence>
<sequence length="98" mass="10925">MKTGVSRAAHARADNSGRPRRADKVREGVELKRWQWQRAYAMERDNRVVCGARRRGDGQPCQALSVPGKKRCRWHGGCSTGPRTAEGKVKCAANLPRP</sequence>
<organism evidence="2 3">
    <name type="scientific">Rhodanobacter glycinis</name>
    <dbReference type="NCBI Taxonomy" id="582702"/>
    <lineage>
        <taxon>Bacteria</taxon>
        <taxon>Pseudomonadati</taxon>
        <taxon>Pseudomonadota</taxon>
        <taxon>Gammaproteobacteria</taxon>
        <taxon>Lysobacterales</taxon>
        <taxon>Rhodanobacteraceae</taxon>
        <taxon>Rhodanobacter</taxon>
    </lineage>
</organism>
<feature type="region of interest" description="Disordered" evidence="1">
    <location>
        <begin position="1"/>
        <end position="25"/>
    </location>
</feature>
<name>A0A5B9E2D9_9GAMM</name>
<dbReference type="RefSeq" id="WP_147628023.1">
    <property type="nucleotide sequence ID" value="NZ_CP042807.1"/>
</dbReference>
<dbReference type="EMBL" id="CP042807">
    <property type="protein sequence ID" value="QEE25704.1"/>
    <property type="molecule type" value="Genomic_DNA"/>
</dbReference>
<gene>
    <name evidence="2" type="ORF">CS053_15230</name>
</gene>
<dbReference type="InterPro" id="IPR047675">
    <property type="entry name" value="Putative_zinc-bd"/>
</dbReference>
<dbReference type="KEGG" id="rgl:CS053_15230"/>
<dbReference type="NCBIfam" id="NF041373">
    <property type="entry name" value="HGG_STG"/>
    <property type="match status" value="1"/>
</dbReference>
<evidence type="ECO:0000313" key="2">
    <source>
        <dbReference type="EMBL" id="QEE25704.1"/>
    </source>
</evidence>
<proteinExistence type="predicted"/>
<accession>A0A5B9E2D9</accession>
<protein>
    <submittedName>
        <fullName evidence="2">Uncharacterized protein</fullName>
    </submittedName>
</protein>
<reference evidence="2 3" key="1">
    <citation type="submission" date="2019-08" db="EMBL/GenBank/DDBJ databases">
        <title>Complete genome sequence of Rhodanobacter glycinis strain T01E-68 isolated from tomato root.</title>
        <authorList>
            <person name="Weon H.-Y."/>
            <person name="Lee S.A."/>
        </authorList>
    </citation>
    <scope>NUCLEOTIDE SEQUENCE [LARGE SCALE GENOMIC DNA]</scope>
    <source>
        <strain evidence="2 3">T01E-68</strain>
    </source>
</reference>